<evidence type="ECO:0000259" key="1">
    <source>
        <dbReference type="Pfam" id="PF10108"/>
    </source>
</evidence>
<dbReference type="Gene3D" id="3.30.420.10">
    <property type="entry name" value="Ribonuclease H-like superfamily/Ribonuclease H"/>
    <property type="match status" value="1"/>
</dbReference>
<comment type="caution">
    <text evidence="2">The sequence shown here is derived from an EMBL/GenBank/DDBJ whole genome shotgun (WGS) entry which is preliminary data.</text>
</comment>
<name>A0A837HS71_9BACT</name>
<evidence type="ECO:0000313" key="3">
    <source>
        <dbReference type="Proteomes" id="UP000033996"/>
    </source>
</evidence>
<gene>
    <name evidence="2" type="ORF">UT35_C0011G0002</name>
</gene>
<dbReference type="Proteomes" id="UP000033996">
    <property type="component" value="Unassembled WGS sequence"/>
</dbReference>
<accession>A0A837HS71</accession>
<dbReference type="Pfam" id="PF10108">
    <property type="entry name" value="DNA_pol_B_exo2"/>
    <property type="match status" value="1"/>
</dbReference>
<dbReference type="InterPro" id="IPR036397">
    <property type="entry name" value="RNaseH_sf"/>
</dbReference>
<evidence type="ECO:0000313" key="2">
    <source>
        <dbReference type="EMBL" id="KKR08872.1"/>
    </source>
</evidence>
<dbReference type="InterPro" id="IPR012337">
    <property type="entry name" value="RNaseH-like_sf"/>
</dbReference>
<proteinExistence type="predicted"/>
<dbReference type="AlphaFoldDB" id="A0A837HS71"/>
<organism evidence="2 3">
    <name type="scientific">Candidatus Yanofskybacteria bacterium GW2011_GWD1_39_16</name>
    <dbReference type="NCBI Taxonomy" id="1619030"/>
    <lineage>
        <taxon>Bacteria</taxon>
        <taxon>Candidatus Yanofskyibacteriota</taxon>
    </lineage>
</organism>
<dbReference type="GO" id="GO:0003676">
    <property type="term" value="F:nucleic acid binding"/>
    <property type="evidence" value="ECO:0007669"/>
    <property type="project" value="InterPro"/>
</dbReference>
<dbReference type="EMBL" id="LBWL01000011">
    <property type="protein sequence ID" value="KKR08872.1"/>
    <property type="molecule type" value="Genomic_DNA"/>
</dbReference>
<protein>
    <recommendedName>
        <fullName evidence="1">Predicted 3'-5' exonuclease PolB-like domain-containing protein</fullName>
    </recommendedName>
</protein>
<dbReference type="SUPFAM" id="SSF53098">
    <property type="entry name" value="Ribonuclease H-like"/>
    <property type="match status" value="1"/>
</dbReference>
<dbReference type="InterPro" id="IPR019288">
    <property type="entry name" value="3'-5'_exonuclease_PolB-like"/>
</dbReference>
<feature type="domain" description="Predicted 3'-5' exonuclease PolB-like" evidence="1">
    <location>
        <begin position="106"/>
        <end position="231"/>
    </location>
</feature>
<reference evidence="2 3" key="1">
    <citation type="journal article" date="2015" name="Nature">
        <title>rRNA introns, odd ribosomes, and small enigmatic genomes across a large radiation of phyla.</title>
        <authorList>
            <person name="Brown C.T."/>
            <person name="Hug L.A."/>
            <person name="Thomas B.C."/>
            <person name="Sharon I."/>
            <person name="Castelle C.J."/>
            <person name="Singh A."/>
            <person name="Wilkins M.J."/>
            <person name="Williams K.H."/>
            <person name="Banfield J.F."/>
        </authorList>
    </citation>
    <scope>NUCLEOTIDE SEQUENCE [LARGE SCALE GENOMIC DNA]</scope>
</reference>
<sequence>MSICCANQGISSRIGYMPKLIFDIETVGVEFESLDDKAKELLLAYAESPEEIEGIKNGLGLSPLTGEVVAIGILNPDTEKGAVYYQAGKSKLEKSEENNVQYIPCSDEKGVLKYFWELATHYDLFITFNGHAFDCPYLMIRSAVLKIKPTVNLMHNRYAKQPHFDLLDVLSNFGAARWRKSLHMWCQAFDIESPKADGITGDDVARLYKDKEYLKIAKYCFGDIIATGKLYDYWNKYLNIR</sequence>